<sequence>MDMSKGLITAERYHDISCGHRVVGHESKCRFLHGHNYRFHFKIASENGLDNLGRVIDFSVIKTHLCQWLEDYYDHKTLIWKNDPHLPDLLSVFRESIVVTEFNPTAENIAEDFCVNKAPELLKGTKCKLIEIKIEETRKCSATYQIRN</sequence>
<evidence type="ECO:0000256" key="9">
    <source>
        <dbReference type="ARBA" id="ARBA00031449"/>
    </source>
</evidence>
<name>A0A1M6G683_9FLAO</name>
<accession>A0A1M6G683</accession>
<dbReference type="InterPro" id="IPR007115">
    <property type="entry name" value="6-PTP_synth/QueD"/>
</dbReference>
<dbReference type="SUPFAM" id="SSF55620">
    <property type="entry name" value="Tetrahydrobiopterin biosynthesis enzymes-like"/>
    <property type="match status" value="1"/>
</dbReference>
<comment type="cofactor">
    <cofactor evidence="1">
        <name>Zn(2+)</name>
        <dbReference type="ChEBI" id="CHEBI:29105"/>
    </cofactor>
</comment>
<evidence type="ECO:0000256" key="3">
    <source>
        <dbReference type="ARBA" id="ARBA00008900"/>
    </source>
</evidence>
<dbReference type="EC" id="4.1.2.50" evidence="4"/>
<comment type="catalytic activity">
    <reaction evidence="10">
        <text>7,8-dihydroneopterin 3'-triphosphate + H2O = 6-carboxy-5,6,7,8-tetrahydropterin + triphosphate + acetaldehyde + 2 H(+)</text>
        <dbReference type="Rhea" id="RHEA:27966"/>
        <dbReference type="ChEBI" id="CHEBI:15343"/>
        <dbReference type="ChEBI" id="CHEBI:15377"/>
        <dbReference type="ChEBI" id="CHEBI:15378"/>
        <dbReference type="ChEBI" id="CHEBI:18036"/>
        <dbReference type="ChEBI" id="CHEBI:58462"/>
        <dbReference type="ChEBI" id="CHEBI:61032"/>
        <dbReference type="EC" id="4.1.2.50"/>
    </reaction>
</comment>
<dbReference type="GO" id="GO:0070497">
    <property type="term" value="F:6-carboxytetrahydropterin synthase activity"/>
    <property type="evidence" value="ECO:0007669"/>
    <property type="project" value="UniProtKB-EC"/>
</dbReference>
<comment type="pathway">
    <text evidence="2">Purine metabolism; 7-cyano-7-deazaguanine biosynthesis.</text>
</comment>
<dbReference type="RefSeq" id="WP_221404003.1">
    <property type="nucleotide sequence ID" value="NZ_FQYI01000008.1"/>
</dbReference>
<evidence type="ECO:0000256" key="2">
    <source>
        <dbReference type="ARBA" id="ARBA00005061"/>
    </source>
</evidence>
<reference evidence="11 12" key="1">
    <citation type="submission" date="2016-11" db="EMBL/GenBank/DDBJ databases">
        <authorList>
            <person name="Jaros S."/>
            <person name="Januszkiewicz K."/>
            <person name="Wedrychowicz H."/>
        </authorList>
    </citation>
    <scope>NUCLEOTIDE SEQUENCE [LARGE SCALE GENOMIC DNA]</scope>
    <source>
        <strain evidence="11 12">DSM 25479</strain>
    </source>
</reference>
<proteinExistence type="inferred from homology"/>
<evidence type="ECO:0000256" key="1">
    <source>
        <dbReference type="ARBA" id="ARBA00001947"/>
    </source>
</evidence>
<dbReference type="UniPathway" id="UPA00391"/>
<dbReference type="Gene3D" id="3.30.479.10">
    <property type="entry name" value="6-pyruvoyl tetrahydropterin synthase/QueD"/>
    <property type="match status" value="1"/>
</dbReference>
<dbReference type="PANTHER" id="PTHR12589:SF7">
    <property type="entry name" value="6-PYRUVOYL TETRAHYDROBIOPTERIN SYNTHASE"/>
    <property type="match status" value="1"/>
</dbReference>
<organism evidence="11 12">
    <name type="scientific">Cruoricaptor ignavus</name>
    <dbReference type="NCBI Taxonomy" id="1118202"/>
    <lineage>
        <taxon>Bacteria</taxon>
        <taxon>Pseudomonadati</taxon>
        <taxon>Bacteroidota</taxon>
        <taxon>Flavobacteriia</taxon>
        <taxon>Flavobacteriales</taxon>
        <taxon>Weeksellaceae</taxon>
        <taxon>Cruoricaptor</taxon>
    </lineage>
</organism>
<evidence type="ECO:0000256" key="5">
    <source>
        <dbReference type="ARBA" id="ARBA00018141"/>
    </source>
</evidence>
<evidence type="ECO:0000256" key="10">
    <source>
        <dbReference type="ARBA" id="ARBA00048807"/>
    </source>
</evidence>
<evidence type="ECO:0000313" key="12">
    <source>
        <dbReference type="Proteomes" id="UP000184335"/>
    </source>
</evidence>
<keyword evidence="7" id="KW-0862">Zinc</keyword>
<keyword evidence="8" id="KW-0456">Lyase</keyword>
<protein>
    <recommendedName>
        <fullName evidence="5">6-carboxy-5,6,7,8-tetrahydropterin synthase</fullName>
        <ecNumber evidence="4">4.1.2.50</ecNumber>
    </recommendedName>
    <alternativeName>
        <fullName evidence="9">Queuosine biosynthesis protein QueD</fullName>
    </alternativeName>
</protein>
<comment type="similarity">
    <text evidence="3">Belongs to the PTPS family. QueD subfamily.</text>
</comment>
<dbReference type="Pfam" id="PF01242">
    <property type="entry name" value="PTPS"/>
    <property type="match status" value="1"/>
</dbReference>
<keyword evidence="12" id="KW-1185">Reference proteome</keyword>
<evidence type="ECO:0000256" key="8">
    <source>
        <dbReference type="ARBA" id="ARBA00023239"/>
    </source>
</evidence>
<dbReference type="PANTHER" id="PTHR12589">
    <property type="entry name" value="PYRUVOYL TETRAHYDROBIOPTERIN SYNTHASE"/>
    <property type="match status" value="1"/>
</dbReference>
<dbReference type="STRING" id="1118202.SAMN05443429_10874"/>
<evidence type="ECO:0000313" key="11">
    <source>
        <dbReference type="EMBL" id="SHJ05471.1"/>
    </source>
</evidence>
<gene>
    <name evidence="11" type="ORF">SAMN05443429_10874</name>
</gene>
<dbReference type="EMBL" id="FQYI01000008">
    <property type="protein sequence ID" value="SHJ05471.1"/>
    <property type="molecule type" value="Genomic_DNA"/>
</dbReference>
<dbReference type="GO" id="GO:0046872">
    <property type="term" value="F:metal ion binding"/>
    <property type="evidence" value="ECO:0007669"/>
    <property type="project" value="UniProtKB-KW"/>
</dbReference>
<dbReference type="Proteomes" id="UP000184335">
    <property type="component" value="Unassembled WGS sequence"/>
</dbReference>
<dbReference type="InterPro" id="IPR038418">
    <property type="entry name" value="6-PTP_synth/QueD_sf"/>
</dbReference>
<evidence type="ECO:0000256" key="4">
    <source>
        <dbReference type="ARBA" id="ARBA00012982"/>
    </source>
</evidence>
<dbReference type="AlphaFoldDB" id="A0A1M6G683"/>
<evidence type="ECO:0000256" key="6">
    <source>
        <dbReference type="ARBA" id="ARBA00022723"/>
    </source>
</evidence>
<keyword evidence="6" id="KW-0479">Metal-binding</keyword>
<evidence type="ECO:0000256" key="7">
    <source>
        <dbReference type="ARBA" id="ARBA00022833"/>
    </source>
</evidence>